<dbReference type="PANTHER" id="PTHR44845">
    <property type="entry name" value="CARRIER DOMAIN-CONTAINING PROTEIN"/>
    <property type="match status" value="1"/>
</dbReference>
<protein>
    <submittedName>
        <fullName evidence="5">Phosphopantetheine binding protein</fullName>
    </submittedName>
</protein>
<dbReference type="Pfam" id="PF00550">
    <property type="entry name" value="PP-binding"/>
    <property type="match status" value="1"/>
</dbReference>
<feature type="non-terminal residue" evidence="5">
    <location>
        <position position="1"/>
    </location>
</feature>
<reference evidence="5 6" key="1">
    <citation type="submission" date="2018-10" db="EMBL/GenBank/DDBJ databases">
        <title>Genomic Encyclopedia of Archaeal and Bacterial Type Strains, Phase II (KMG-II): from individual species to whole genera.</title>
        <authorList>
            <person name="Goeker M."/>
        </authorList>
    </citation>
    <scope>NUCLEOTIDE SEQUENCE [LARGE SCALE GENOMIC DNA]</scope>
    <source>
        <strain evidence="5 6">DSM 19624</strain>
    </source>
</reference>
<dbReference type="InterPro" id="IPR006162">
    <property type="entry name" value="Ppantetheine_attach_site"/>
</dbReference>
<comment type="caution">
    <text evidence="5">The sequence shown here is derived from an EMBL/GenBank/DDBJ whole genome shotgun (WGS) entry which is preliminary data.</text>
</comment>
<evidence type="ECO:0000256" key="1">
    <source>
        <dbReference type="ARBA" id="ARBA00001957"/>
    </source>
</evidence>
<feature type="domain" description="Carrier" evidence="4">
    <location>
        <begin position="10"/>
        <end position="87"/>
    </location>
</feature>
<accession>A0A497YE09</accession>
<dbReference type="PANTHER" id="PTHR44845:SF6">
    <property type="entry name" value="BETA-ALANINE-ACTIVATING ENZYME"/>
    <property type="match status" value="1"/>
</dbReference>
<evidence type="ECO:0000256" key="3">
    <source>
        <dbReference type="ARBA" id="ARBA00022553"/>
    </source>
</evidence>
<evidence type="ECO:0000313" key="6">
    <source>
        <dbReference type="Proteomes" id="UP000273898"/>
    </source>
</evidence>
<dbReference type="SUPFAM" id="SSF47336">
    <property type="entry name" value="ACP-like"/>
    <property type="match status" value="1"/>
</dbReference>
<dbReference type="PROSITE" id="PS50075">
    <property type="entry name" value="CARRIER"/>
    <property type="match status" value="1"/>
</dbReference>
<evidence type="ECO:0000256" key="2">
    <source>
        <dbReference type="ARBA" id="ARBA00022450"/>
    </source>
</evidence>
<sequence length="104" mass="11735">TSQLDKGYTAPRNEVEEALVLIWAEVLGLEAGSISVKDNFFDLGGHSLKAAQLITRISRKFLVKLGIQSIFKEPTIETISEQIIFILDHNKQLENKENLVRIEI</sequence>
<dbReference type="InterPro" id="IPR009081">
    <property type="entry name" value="PP-bd_ACP"/>
</dbReference>
<organism evidence="5 6">
    <name type="scientific">Pedobacter alluvionis</name>
    <dbReference type="NCBI Taxonomy" id="475253"/>
    <lineage>
        <taxon>Bacteria</taxon>
        <taxon>Pseudomonadati</taxon>
        <taxon>Bacteroidota</taxon>
        <taxon>Sphingobacteriia</taxon>
        <taxon>Sphingobacteriales</taxon>
        <taxon>Sphingobacteriaceae</taxon>
        <taxon>Pedobacter</taxon>
    </lineage>
</organism>
<dbReference type="FunFam" id="1.10.1200.10:FF:000005">
    <property type="entry name" value="Nonribosomal peptide synthetase 1"/>
    <property type="match status" value="1"/>
</dbReference>
<dbReference type="Gene3D" id="1.10.1200.10">
    <property type="entry name" value="ACP-like"/>
    <property type="match status" value="1"/>
</dbReference>
<keyword evidence="3" id="KW-0597">Phosphoprotein</keyword>
<name>A0A497YE09_9SPHI</name>
<dbReference type="InterPro" id="IPR036736">
    <property type="entry name" value="ACP-like_sf"/>
</dbReference>
<dbReference type="Proteomes" id="UP000273898">
    <property type="component" value="Unassembled WGS sequence"/>
</dbReference>
<comment type="cofactor">
    <cofactor evidence="1">
        <name>pantetheine 4'-phosphate</name>
        <dbReference type="ChEBI" id="CHEBI:47942"/>
    </cofactor>
</comment>
<keyword evidence="2" id="KW-0596">Phosphopantetheine</keyword>
<evidence type="ECO:0000259" key="4">
    <source>
        <dbReference type="PROSITE" id="PS50075"/>
    </source>
</evidence>
<dbReference type="RefSeq" id="WP_208647481.1">
    <property type="nucleotide sequence ID" value="NZ_RCCK01000002.1"/>
</dbReference>
<dbReference type="PROSITE" id="PS00012">
    <property type="entry name" value="PHOSPHOPANTETHEINE"/>
    <property type="match status" value="1"/>
</dbReference>
<evidence type="ECO:0000313" key="5">
    <source>
        <dbReference type="EMBL" id="RLJ80981.1"/>
    </source>
</evidence>
<proteinExistence type="predicted"/>
<dbReference type="EMBL" id="RCCK01000002">
    <property type="protein sequence ID" value="RLJ80981.1"/>
    <property type="molecule type" value="Genomic_DNA"/>
</dbReference>
<gene>
    <name evidence="5" type="ORF">BCL90_0034</name>
</gene>
<dbReference type="AlphaFoldDB" id="A0A497YE09"/>